<reference evidence="2" key="1">
    <citation type="journal article" date="2017" name="Nat. Commun.">
        <title>The North American bullfrog draft genome provides insight into hormonal regulation of long noncoding RNA.</title>
        <authorList>
            <person name="Hammond S.A."/>
            <person name="Warren R.L."/>
            <person name="Vandervalk B.P."/>
            <person name="Kucuk E."/>
            <person name="Khan H."/>
            <person name="Gibb E.A."/>
            <person name="Pandoh P."/>
            <person name="Kirk H."/>
            <person name="Zhao Y."/>
            <person name="Jones M."/>
            <person name="Mungall A.J."/>
            <person name="Coope R."/>
            <person name="Pleasance S."/>
            <person name="Moore R.A."/>
            <person name="Holt R.A."/>
            <person name="Round J.M."/>
            <person name="Ohora S."/>
            <person name="Walle B.V."/>
            <person name="Veldhoen N."/>
            <person name="Helbing C.C."/>
            <person name="Birol I."/>
        </authorList>
    </citation>
    <scope>NUCLEOTIDE SEQUENCE [LARGE SCALE GENOMIC DNA]</scope>
</reference>
<dbReference type="PANTHER" id="PTHR31691">
    <property type="entry name" value="ROTATIN"/>
    <property type="match status" value="1"/>
</dbReference>
<evidence type="ECO:0000313" key="1">
    <source>
        <dbReference type="EMBL" id="PIO38104.1"/>
    </source>
</evidence>
<dbReference type="PANTHER" id="PTHR31691:SF1">
    <property type="entry name" value="ROTATIN"/>
    <property type="match status" value="1"/>
</dbReference>
<dbReference type="EMBL" id="KV924891">
    <property type="protein sequence ID" value="PIO38104.1"/>
    <property type="molecule type" value="Genomic_DNA"/>
</dbReference>
<dbReference type="GO" id="GO:0032053">
    <property type="term" value="P:ciliary basal body organization"/>
    <property type="evidence" value="ECO:0007669"/>
    <property type="project" value="TreeGrafter"/>
</dbReference>
<protein>
    <recommendedName>
        <fullName evidence="3">Armadillo repeat-containing domain-containing protein</fullName>
    </recommendedName>
</protein>
<organism evidence="1 2">
    <name type="scientific">Aquarana catesbeiana</name>
    <name type="common">American bullfrog</name>
    <name type="synonym">Rana catesbeiana</name>
    <dbReference type="NCBI Taxonomy" id="8400"/>
    <lineage>
        <taxon>Eukaryota</taxon>
        <taxon>Metazoa</taxon>
        <taxon>Chordata</taxon>
        <taxon>Craniata</taxon>
        <taxon>Vertebrata</taxon>
        <taxon>Euteleostomi</taxon>
        <taxon>Amphibia</taxon>
        <taxon>Batrachia</taxon>
        <taxon>Anura</taxon>
        <taxon>Neobatrachia</taxon>
        <taxon>Ranoidea</taxon>
        <taxon>Ranidae</taxon>
        <taxon>Aquarana</taxon>
    </lineage>
</organism>
<evidence type="ECO:0008006" key="3">
    <source>
        <dbReference type="Google" id="ProtNLM"/>
    </source>
</evidence>
<dbReference type="OrthoDB" id="428850at2759"/>
<sequence>MKPSTKSGKVLKWPQKICRLRKYGDLAHRINNNFLQHFLCLSWPKGGNKSLSHLANLWLKFLWNLSLSSDGQLMIMKMKGSLEIILELTKYKQKVKFPMVLLILHNICFNPANKPKILSNDETGLEDRHEVYHLKCLENLEQVLAN</sequence>
<dbReference type="GO" id="GO:0036064">
    <property type="term" value="C:ciliary basal body"/>
    <property type="evidence" value="ECO:0007669"/>
    <property type="project" value="InterPro"/>
</dbReference>
<dbReference type="AlphaFoldDB" id="A0A2G9SDA9"/>
<dbReference type="GO" id="GO:0010457">
    <property type="term" value="P:centriole-centriole cohesion"/>
    <property type="evidence" value="ECO:0007669"/>
    <property type="project" value="TreeGrafter"/>
</dbReference>
<evidence type="ECO:0000313" key="2">
    <source>
        <dbReference type="Proteomes" id="UP000228934"/>
    </source>
</evidence>
<proteinExistence type="predicted"/>
<name>A0A2G9SDA9_AQUCT</name>
<dbReference type="GO" id="GO:0007099">
    <property type="term" value="P:centriole replication"/>
    <property type="evidence" value="ECO:0007669"/>
    <property type="project" value="TreeGrafter"/>
</dbReference>
<keyword evidence="2" id="KW-1185">Reference proteome</keyword>
<dbReference type="InterPro" id="IPR030791">
    <property type="entry name" value="Rotatin"/>
</dbReference>
<gene>
    <name evidence="1" type="ORF">AB205_0018780</name>
</gene>
<dbReference type="Proteomes" id="UP000228934">
    <property type="component" value="Unassembled WGS sequence"/>
</dbReference>
<dbReference type="GO" id="GO:0005814">
    <property type="term" value="C:centriole"/>
    <property type="evidence" value="ECO:0007669"/>
    <property type="project" value="TreeGrafter"/>
</dbReference>
<dbReference type="GO" id="GO:0005813">
    <property type="term" value="C:centrosome"/>
    <property type="evidence" value="ECO:0007669"/>
    <property type="project" value="InterPro"/>
</dbReference>
<accession>A0A2G9SDA9</accession>